<evidence type="ECO:0000313" key="2">
    <source>
        <dbReference type="EMBL" id="CBH95945.1"/>
    </source>
</evidence>
<name>E6PLZ3_9ZZZZ</name>
<reference evidence="2" key="1">
    <citation type="submission" date="2009-10" db="EMBL/GenBank/DDBJ databases">
        <title>Diversity of trophic interactions inside an arsenic-rich microbial ecosystem.</title>
        <authorList>
            <person name="Bertin P.N."/>
            <person name="Heinrich-Salmeron A."/>
            <person name="Pelletier E."/>
            <person name="Goulhen-Chollet F."/>
            <person name="Arsene-Ploetze F."/>
            <person name="Gallien S."/>
            <person name="Calteau A."/>
            <person name="Vallenet D."/>
            <person name="Casiot C."/>
            <person name="Chane-Woon-Ming B."/>
            <person name="Giloteaux L."/>
            <person name="Barakat M."/>
            <person name="Bonnefoy V."/>
            <person name="Bruneel O."/>
            <person name="Chandler M."/>
            <person name="Cleiss J."/>
            <person name="Duran R."/>
            <person name="Elbaz-Poulichet F."/>
            <person name="Fonknechten N."/>
            <person name="Lauga B."/>
            <person name="Mornico D."/>
            <person name="Ortet P."/>
            <person name="Schaeffer C."/>
            <person name="Siguier P."/>
            <person name="Alexander Thil Smith A."/>
            <person name="Van Dorsselaer A."/>
            <person name="Weissenbach J."/>
            <person name="Medigue C."/>
            <person name="Le Paslier D."/>
        </authorList>
    </citation>
    <scope>NUCLEOTIDE SEQUENCE</scope>
</reference>
<protein>
    <recommendedName>
        <fullName evidence="3">ParB/Sulfiredoxin domain-containing protein</fullName>
    </recommendedName>
</protein>
<accession>E6PLZ3</accession>
<feature type="region of interest" description="Disordered" evidence="1">
    <location>
        <begin position="281"/>
        <end position="317"/>
    </location>
</feature>
<organism evidence="2">
    <name type="scientific">mine drainage metagenome</name>
    <dbReference type="NCBI Taxonomy" id="410659"/>
    <lineage>
        <taxon>unclassified sequences</taxon>
        <taxon>metagenomes</taxon>
        <taxon>ecological metagenomes</taxon>
    </lineage>
</organism>
<sequence length="427" mass="47162">MATSRNGKGGRSNNVQRGLVQWPKINLPLVRLHLDRDNPRHEPVASEDEAIAKLYEKEKVEAIAKDIVTHGAMSPFDVIGVVAMLDNPGHFIAVEGNRRLCALILLNDPDRAPTVASKALFRELSSRIKLPATIEVVQLGSKEDSKRWVDLRHLGPQEGQGLVSWNATQKDRAAGGGANALAVALLDRARDGQWLGDEKPPAVTTLTRYLSNPLVRHALGLGDPRQLIFTHDQDEVDAALRQFLLDAMPTPDGSTPRVHSRTNNIERGTYAHEFKNRGFSPQTVLSAPSAPSPARPAPKAKKPRNPPDPGKRPYLIPQGFVCNAKDKNLLMLFREMQRTHIDDHEFACAFLLRAFIERIMTLYMQKTDKNFVAPQRLPPFSRCRAKTASRKEEKIPRWPPQTAPLMAGQTAPGRTVGLCLFGGGGDA</sequence>
<proteinExistence type="predicted"/>
<evidence type="ECO:0000256" key="1">
    <source>
        <dbReference type="SAM" id="MobiDB-lite"/>
    </source>
</evidence>
<comment type="caution">
    <text evidence="2">The sequence shown here is derived from an EMBL/GenBank/DDBJ whole genome shotgun (WGS) entry which is preliminary data.</text>
</comment>
<dbReference type="AlphaFoldDB" id="E6PLZ3"/>
<dbReference type="EMBL" id="CABM01000016">
    <property type="protein sequence ID" value="CBH95945.1"/>
    <property type="molecule type" value="Genomic_DNA"/>
</dbReference>
<gene>
    <name evidence="2" type="ORF">CARN2_0933</name>
</gene>
<evidence type="ECO:0008006" key="3">
    <source>
        <dbReference type="Google" id="ProtNLM"/>
    </source>
</evidence>